<dbReference type="Gene3D" id="3.40.109.10">
    <property type="entry name" value="NADH Oxidase"/>
    <property type="match status" value="1"/>
</dbReference>
<keyword evidence="7" id="KW-1185">Reference proteome</keyword>
<evidence type="ECO:0000256" key="4">
    <source>
        <dbReference type="ARBA" id="ARBA00023002"/>
    </source>
</evidence>
<protein>
    <submittedName>
        <fullName evidence="8">Nitroreductase domain-containing protein</fullName>
    </submittedName>
</protein>
<organism evidence="7 8">
    <name type="scientific">Toxocara canis</name>
    <name type="common">Canine roundworm</name>
    <dbReference type="NCBI Taxonomy" id="6265"/>
    <lineage>
        <taxon>Eukaryota</taxon>
        <taxon>Metazoa</taxon>
        <taxon>Ecdysozoa</taxon>
        <taxon>Nematoda</taxon>
        <taxon>Chromadorea</taxon>
        <taxon>Rhabditida</taxon>
        <taxon>Spirurina</taxon>
        <taxon>Ascaridomorpha</taxon>
        <taxon>Ascaridoidea</taxon>
        <taxon>Toxocaridae</taxon>
        <taxon>Toxocara</taxon>
    </lineage>
</organism>
<dbReference type="EMBL" id="UYWY01020033">
    <property type="protein sequence ID" value="VDM40254.1"/>
    <property type="molecule type" value="Genomic_DNA"/>
</dbReference>
<dbReference type="PANTHER" id="PTHR23026:SF90">
    <property type="entry name" value="IODOTYROSINE DEIODINASE 1"/>
    <property type="match status" value="1"/>
</dbReference>
<dbReference type="PANTHER" id="PTHR23026">
    <property type="entry name" value="NADPH NITROREDUCTASE"/>
    <property type="match status" value="1"/>
</dbReference>
<dbReference type="SUPFAM" id="SSF55469">
    <property type="entry name" value="FMN-dependent nitroreductase-like"/>
    <property type="match status" value="1"/>
</dbReference>
<comment type="similarity">
    <text evidence="1">Belongs to the nitroreductase family.</text>
</comment>
<dbReference type="GO" id="GO:0006570">
    <property type="term" value="P:tyrosine metabolic process"/>
    <property type="evidence" value="ECO:0007669"/>
    <property type="project" value="TreeGrafter"/>
</dbReference>
<evidence type="ECO:0000313" key="6">
    <source>
        <dbReference type="EMBL" id="VDM40254.1"/>
    </source>
</evidence>
<evidence type="ECO:0000313" key="7">
    <source>
        <dbReference type="Proteomes" id="UP000050794"/>
    </source>
</evidence>
<dbReference type="Proteomes" id="UP000050794">
    <property type="component" value="Unassembled WGS sequence"/>
</dbReference>
<evidence type="ECO:0000256" key="1">
    <source>
        <dbReference type="ARBA" id="ARBA00007118"/>
    </source>
</evidence>
<name>A0A183UKB3_TOXCA</name>
<evidence type="ECO:0000259" key="5">
    <source>
        <dbReference type="Pfam" id="PF00881"/>
    </source>
</evidence>
<dbReference type="InterPro" id="IPR050627">
    <property type="entry name" value="Nitroreductase/BluB"/>
</dbReference>
<dbReference type="WBParaSite" id="TCNE_0000893301-mRNA-1">
    <property type="protein sequence ID" value="TCNE_0000893301-mRNA-1"/>
    <property type="gene ID" value="TCNE_0000893301"/>
</dbReference>
<sequence>MVIEALIKHLISRINQTHLNAFCAIAVTLFVLLQLRSLFNKKDSRRQKSVHTIDGKKFLRVEMVDKKARCSTWGIMRVGDNDDIPGEYECLESPGEVLYRAISISDDEAMLKSQLFYEKMKRRRSVRSFSTRPVSAKLILNLIKTAGTAPSGANMQPWTFCVVGKAEIKSRIRAIVEAEEQVNYSRRVGARWVLDVAHLSVNWCKPYLTEAPFLIVIMKQTYQLDANGERHPTYYNEISVSIAAGLLVAAIHNAGLVTVTTTPLNSGHLIRELLNRPKNEKVLLLLPIGYPAEGAMVPDIKRKVVEEIVRFY</sequence>
<keyword evidence="4" id="KW-0560">Oxidoreductase</keyword>
<proteinExistence type="inferred from homology"/>
<keyword evidence="3" id="KW-0288">FMN</keyword>
<keyword evidence="2" id="KW-0285">Flavoprotein</keyword>
<evidence type="ECO:0000256" key="3">
    <source>
        <dbReference type="ARBA" id="ARBA00022643"/>
    </source>
</evidence>
<accession>A0A183UKB3</accession>
<dbReference type="GO" id="GO:0140616">
    <property type="term" value="F:iodotyrosine deiodinase activity"/>
    <property type="evidence" value="ECO:0007669"/>
    <property type="project" value="UniProtKB-ARBA"/>
</dbReference>
<dbReference type="InterPro" id="IPR000415">
    <property type="entry name" value="Nitroreductase-like"/>
</dbReference>
<gene>
    <name evidence="6" type="ORF">TCNE_LOCUS8933</name>
</gene>
<dbReference type="Pfam" id="PF00881">
    <property type="entry name" value="Nitroreductase"/>
    <property type="match status" value="1"/>
</dbReference>
<dbReference type="InterPro" id="IPR029479">
    <property type="entry name" value="Nitroreductase"/>
</dbReference>
<reference evidence="8" key="1">
    <citation type="submission" date="2016-06" db="UniProtKB">
        <authorList>
            <consortium name="WormBaseParasite"/>
        </authorList>
    </citation>
    <scope>IDENTIFICATION</scope>
</reference>
<evidence type="ECO:0000256" key="2">
    <source>
        <dbReference type="ARBA" id="ARBA00022630"/>
    </source>
</evidence>
<feature type="domain" description="Nitroreductase" evidence="5">
    <location>
        <begin position="121"/>
        <end position="290"/>
    </location>
</feature>
<reference evidence="6 7" key="2">
    <citation type="submission" date="2018-11" db="EMBL/GenBank/DDBJ databases">
        <authorList>
            <consortium name="Pathogen Informatics"/>
        </authorList>
    </citation>
    <scope>NUCLEOTIDE SEQUENCE [LARGE SCALE GENOMIC DNA]</scope>
</reference>
<dbReference type="CDD" id="cd02144">
    <property type="entry name" value="iodotyrosine_dehalogenase"/>
    <property type="match status" value="1"/>
</dbReference>
<evidence type="ECO:0000313" key="8">
    <source>
        <dbReference type="WBParaSite" id="TCNE_0000893301-mRNA-1"/>
    </source>
</evidence>
<dbReference type="AlphaFoldDB" id="A0A183UKB3"/>
<dbReference type="GO" id="GO:0005886">
    <property type="term" value="C:plasma membrane"/>
    <property type="evidence" value="ECO:0007669"/>
    <property type="project" value="TreeGrafter"/>
</dbReference>